<comment type="pathway">
    <text evidence="2">Lipid metabolism.</text>
</comment>
<evidence type="ECO:0000256" key="3">
    <source>
        <dbReference type="ARBA" id="ARBA00009587"/>
    </source>
</evidence>
<dbReference type="EMBL" id="OY726397">
    <property type="protein sequence ID" value="CAJ1495038.1"/>
    <property type="molecule type" value="Genomic_DNA"/>
</dbReference>
<evidence type="ECO:0000256" key="5">
    <source>
        <dbReference type="ARBA" id="ARBA00022516"/>
    </source>
</evidence>
<keyword evidence="7 11" id="KW-0319">Glycerol metabolism</keyword>
<evidence type="ECO:0000256" key="11">
    <source>
        <dbReference type="RuleBase" id="RU361241"/>
    </source>
</evidence>
<dbReference type="GO" id="GO:0016746">
    <property type="term" value="F:acyltransferase activity"/>
    <property type="evidence" value="ECO:0007669"/>
    <property type="project" value="UniProtKB-KW"/>
</dbReference>
<dbReference type="PANTHER" id="PTHR31650">
    <property type="entry name" value="O-ACYLTRANSFERASE (WSD1-LIKE) FAMILY PROTEIN"/>
    <property type="match status" value="1"/>
</dbReference>
<accession>A0ABN9MXB3</accession>
<comment type="similarity">
    <text evidence="3 11">Belongs to the long-chain O-acyltransferase family.</text>
</comment>
<dbReference type="Pfam" id="PF03007">
    <property type="entry name" value="WS_DGAT_cat"/>
    <property type="match status" value="1"/>
</dbReference>
<dbReference type="EC" id="2.3.1.20" evidence="4 11"/>
<evidence type="ECO:0000259" key="12">
    <source>
        <dbReference type="Pfam" id="PF03007"/>
    </source>
</evidence>
<proteinExistence type="inferred from homology"/>
<dbReference type="RefSeq" id="WP_308480617.1">
    <property type="nucleotide sequence ID" value="NZ_OY726397.1"/>
</dbReference>
<dbReference type="InterPro" id="IPR045034">
    <property type="entry name" value="O-acyltransferase_WSD1-like"/>
</dbReference>
<feature type="domain" description="O-acyltransferase WSD1 C-terminal" evidence="13">
    <location>
        <begin position="302"/>
        <end position="444"/>
    </location>
</feature>
<keyword evidence="5 11" id="KW-0444">Lipid biosynthesis</keyword>
<protein>
    <recommendedName>
        <fullName evidence="4 11">Diacylglycerol O-acyltransferase</fullName>
        <ecNumber evidence="4 11">2.3.1.20</ecNumber>
    </recommendedName>
</protein>
<reference evidence="14 15" key="1">
    <citation type="submission" date="2023-08" db="EMBL/GenBank/DDBJ databases">
        <authorList>
            <person name="Folkvardsen B D."/>
            <person name="Norman A."/>
        </authorList>
    </citation>
    <scope>NUCLEOTIDE SEQUENCE [LARGE SCALE GENOMIC DNA]</scope>
    <source>
        <strain evidence="14 15">Mu0053</strain>
    </source>
</reference>
<evidence type="ECO:0000313" key="15">
    <source>
        <dbReference type="Proteomes" id="UP001190465"/>
    </source>
</evidence>
<evidence type="ECO:0000256" key="7">
    <source>
        <dbReference type="ARBA" id="ARBA00022798"/>
    </source>
</evidence>
<evidence type="ECO:0000256" key="8">
    <source>
        <dbReference type="ARBA" id="ARBA00023098"/>
    </source>
</evidence>
<evidence type="ECO:0000313" key="14">
    <source>
        <dbReference type="EMBL" id="CAJ1495038.1"/>
    </source>
</evidence>
<evidence type="ECO:0000256" key="2">
    <source>
        <dbReference type="ARBA" id="ARBA00005189"/>
    </source>
</evidence>
<evidence type="ECO:0000256" key="9">
    <source>
        <dbReference type="ARBA" id="ARBA00023315"/>
    </source>
</evidence>
<dbReference type="InterPro" id="IPR014292">
    <property type="entry name" value="Acyl_transf_WS/DGAT"/>
</dbReference>
<dbReference type="Pfam" id="PF06974">
    <property type="entry name" value="WS_DGAT_C"/>
    <property type="match status" value="1"/>
</dbReference>
<dbReference type="InterPro" id="IPR009721">
    <property type="entry name" value="O-acyltransferase_WSD1_C"/>
</dbReference>
<dbReference type="Proteomes" id="UP001190465">
    <property type="component" value="Chromosome"/>
</dbReference>
<evidence type="ECO:0000256" key="10">
    <source>
        <dbReference type="ARBA" id="ARBA00048109"/>
    </source>
</evidence>
<evidence type="ECO:0000256" key="6">
    <source>
        <dbReference type="ARBA" id="ARBA00022679"/>
    </source>
</evidence>
<feature type="domain" description="O-acyltransferase WSD1-like N-terminal" evidence="12">
    <location>
        <begin position="4"/>
        <end position="259"/>
    </location>
</feature>
<evidence type="ECO:0000259" key="13">
    <source>
        <dbReference type="Pfam" id="PF06974"/>
    </source>
</evidence>
<keyword evidence="9 11" id="KW-0012">Acyltransferase</keyword>
<keyword evidence="15" id="KW-1185">Reference proteome</keyword>
<sequence length="468" mass="50946">MNTLTTLDAGFLQAEDSDPHVSLAIGGLAILEGPLPDPAAQLATLAERIRACPRFMQRLRRWPFDLRAPEWVDDPDFNLDNHVRRIAVPAPGRDRELYDLVAQVMSWRLDRSGPLWEIWVIEGLRDNRWAMLMKVHHCIADGIATVHMLTGLSDGGVRDSFAGRRRAAEETSMAGLRTPADITALAWLGGMWGASGALTTAALRTVRGTAELATGLLRPSPSSLNGPLSGLRRYGAARVALDDVRQVCQAFDVTINDVALAALTESYRALLVRRGEQPAPDSLRTLVPVSLRAADAFDQTDNRVSLMLPFLPVDEANPVERLRQVHARLTRTKSTGQRQAGSALTALADRVPFPLTAWTVRLLARLPQRGVAAVATNVPGPREPLQIMGRKVIGVLPVPPIAMQLRTGVAMLSYADHLYFGILADFDAVPELDEFARGVEDAVARLVAGSKRPRAARDHRGLSLVVSG</sequence>
<organism evidence="14 15">
    <name type="scientific">[Mycobacterium] burgundiense</name>
    <dbReference type="NCBI Taxonomy" id="3064286"/>
    <lineage>
        <taxon>Bacteria</taxon>
        <taxon>Bacillati</taxon>
        <taxon>Actinomycetota</taxon>
        <taxon>Actinomycetes</taxon>
        <taxon>Mycobacteriales</taxon>
        <taxon>Mycobacteriaceae</taxon>
        <taxon>Mycolicibacterium</taxon>
    </lineage>
</organism>
<keyword evidence="6 11" id="KW-0808">Transferase</keyword>
<dbReference type="SUPFAM" id="SSF52777">
    <property type="entry name" value="CoA-dependent acyltransferases"/>
    <property type="match status" value="2"/>
</dbReference>
<comment type="pathway">
    <text evidence="1 11">Glycerolipid metabolism; triacylglycerol biosynthesis.</text>
</comment>
<comment type="catalytic activity">
    <reaction evidence="10 11">
        <text>an acyl-CoA + a 1,2-diacyl-sn-glycerol = a triacyl-sn-glycerol + CoA</text>
        <dbReference type="Rhea" id="RHEA:10868"/>
        <dbReference type="ChEBI" id="CHEBI:17815"/>
        <dbReference type="ChEBI" id="CHEBI:57287"/>
        <dbReference type="ChEBI" id="CHEBI:58342"/>
        <dbReference type="ChEBI" id="CHEBI:64615"/>
        <dbReference type="EC" id="2.3.1.20"/>
    </reaction>
</comment>
<evidence type="ECO:0000256" key="4">
    <source>
        <dbReference type="ARBA" id="ARBA00013244"/>
    </source>
</evidence>
<gene>
    <name evidence="14" type="ORF">MU0053_000249</name>
</gene>
<name>A0ABN9MXB3_9MYCO</name>
<evidence type="ECO:0000256" key="1">
    <source>
        <dbReference type="ARBA" id="ARBA00004771"/>
    </source>
</evidence>
<dbReference type="PANTHER" id="PTHR31650:SF1">
    <property type="entry name" value="WAX ESTER SYNTHASE_DIACYLGLYCEROL ACYLTRANSFERASE 4-RELATED"/>
    <property type="match status" value="1"/>
</dbReference>
<dbReference type="InterPro" id="IPR004255">
    <property type="entry name" value="O-acyltransferase_WSD1_N"/>
</dbReference>
<dbReference type="NCBIfam" id="TIGR02946">
    <property type="entry name" value="acyl_WS_DGAT"/>
    <property type="match status" value="1"/>
</dbReference>
<keyword evidence="8 11" id="KW-0443">Lipid metabolism</keyword>